<sequence length="142" mass="15033">MKKTTPADRRGFTLLFAVLFISAMLASSIGLSGLIIGQVRLSGTGRDSQFAFYAADSGAECASYWDRVNNAFATSSSSDIVCAGQSRSVGGALTSSFDLDFTNDSCVSVTVDKSNPAETIITSIGHSPCNGRRVERGLEVRY</sequence>
<keyword evidence="1" id="KW-0472">Membrane</keyword>
<organism evidence="2 3">
    <name type="scientific">Candidatus Niyogibacteria bacterium RIFCSPLOWO2_01_FULL_45_48</name>
    <dbReference type="NCBI Taxonomy" id="1801724"/>
    <lineage>
        <taxon>Bacteria</taxon>
        <taxon>Candidatus Niyogiibacteriota</taxon>
    </lineage>
</organism>
<name>A0A1G2EUY8_9BACT</name>
<evidence type="ECO:0000313" key="3">
    <source>
        <dbReference type="Proteomes" id="UP000177486"/>
    </source>
</evidence>
<evidence type="ECO:0000313" key="2">
    <source>
        <dbReference type="EMBL" id="OGZ29626.1"/>
    </source>
</evidence>
<reference evidence="2 3" key="1">
    <citation type="journal article" date="2016" name="Nat. Commun.">
        <title>Thousands of microbial genomes shed light on interconnected biogeochemical processes in an aquifer system.</title>
        <authorList>
            <person name="Anantharaman K."/>
            <person name="Brown C.T."/>
            <person name="Hug L.A."/>
            <person name="Sharon I."/>
            <person name="Castelle C.J."/>
            <person name="Probst A.J."/>
            <person name="Thomas B.C."/>
            <person name="Singh A."/>
            <person name="Wilkins M.J."/>
            <person name="Karaoz U."/>
            <person name="Brodie E.L."/>
            <person name="Williams K.H."/>
            <person name="Hubbard S.S."/>
            <person name="Banfield J.F."/>
        </authorList>
    </citation>
    <scope>NUCLEOTIDE SEQUENCE [LARGE SCALE GENOMIC DNA]</scope>
</reference>
<dbReference type="Proteomes" id="UP000177486">
    <property type="component" value="Unassembled WGS sequence"/>
</dbReference>
<proteinExistence type="predicted"/>
<dbReference type="EMBL" id="MHMQ01000034">
    <property type="protein sequence ID" value="OGZ29626.1"/>
    <property type="molecule type" value="Genomic_DNA"/>
</dbReference>
<protein>
    <recommendedName>
        <fullName evidence="4">Type 4 fimbrial biogenesis protein PilX N-terminal domain-containing protein</fullName>
    </recommendedName>
</protein>
<evidence type="ECO:0000256" key="1">
    <source>
        <dbReference type="SAM" id="Phobius"/>
    </source>
</evidence>
<keyword evidence="1" id="KW-1133">Transmembrane helix</keyword>
<keyword evidence="1" id="KW-0812">Transmembrane</keyword>
<gene>
    <name evidence="2" type="ORF">A2931_04500</name>
</gene>
<dbReference type="AlphaFoldDB" id="A0A1G2EUY8"/>
<comment type="caution">
    <text evidence="2">The sequence shown here is derived from an EMBL/GenBank/DDBJ whole genome shotgun (WGS) entry which is preliminary data.</text>
</comment>
<accession>A0A1G2EUY8</accession>
<feature type="transmembrane region" description="Helical" evidence="1">
    <location>
        <begin position="12"/>
        <end position="36"/>
    </location>
</feature>
<evidence type="ECO:0008006" key="4">
    <source>
        <dbReference type="Google" id="ProtNLM"/>
    </source>
</evidence>